<dbReference type="PROSITE" id="PS50006">
    <property type="entry name" value="FHA_DOMAIN"/>
    <property type="match status" value="1"/>
</dbReference>
<sequence>MSFARRIESRLERLFEGVSATVFGGKTERLDIENKILRAADLAMFDHPAGPSVPNRYRLFLHPENLPLLPDAATAADLERVITETAMDEGWRLNGPVSVTIVSDPAVPTRSMRCESETVPGPQEPWANLLGATGNVAYPVTHIRSLIGRDRDCDIQIMQADVSRHHAVLFARNQQAWIYDLGSSNGTRVNDIGITTTPVLVRPDDHLAIGGRRFTLKWAYR</sequence>
<dbReference type="Gene3D" id="3.30.2320.60">
    <property type="entry name" value="FhaA, phosphopeptide-binding domain (DUF3662)"/>
    <property type="match status" value="1"/>
</dbReference>
<dbReference type="InterPro" id="IPR008984">
    <property type="entry name" value="SMAD_FHA_dom_sf"/>
</dbReference>
<dbReference type="PANTHER" id="PTHR23308">
    <property type="entry name" value="NUCLEAR INHIBITOR OF PROTEIN PHOSPHATASE-1"/>
    <property type="match status" value="1"/>
</dbReference>
<proteinExistence type="predicted"/>
<dbReference type="Gene3D" id="2.60.200.20">
    <property type="match status" value="1"/>
</dbReference>
<feature type="non-terminal residue" evidence="2">
    <location>
        <position position="221"/>
    </location>
</feature>
<gene>
    <name evidence="2" type="ORF">MNBD_ACTINO02-3078</name>
</gene>
<evidence type="ECO:0000259" key="1">
    <source>
        <dbReference type="PROSITE" id="PS50006"/>
    </source>
</evidence>
<dbReference type="Pfam" id="PF12401">
    <property type="entry name" value="FhaA_N"/>
    <property type="match status" value="1"/>
</dbReference>
<protein>
    <recommendedName>
        <fullName evidence="1">FHA domain-containing protein</fullName>
    </recommendedName>
</protein>
<dbReference type="AlphaFoldDB" id="A0A3B0TQ61"/>
<dbReference type="InterPro" id="IPR050923">
    <property type="entry name" value="Cell_Proc_Reg/RNA_Proc"/>
</dbReference>
<feature type="domain" description="FHA" evidence="1">
    <location>
        <begin position="145"/>
        <end position="194"/>
    </location>
</feature>
<dbReference type="SUPFAM" id="SSF49879">
    <property type="entry name" value="SMAD/FHA domain"/>
    <property type="match status" value="1"/>
</dbReference>
<dbReference type="InterPro" id="IPR022128">
    <property type="entry name" value="FhaA_N"/>
</dbReference>
<accession>A0A3B0TQ61</accession>
<organism evidence="2">
    <name type="scientific">hydrothermal vent metagenome</name>
    <dbReference type="NCBI Taxonomy" id="652676"/>
    <lineage>
        <taxon>unclassified sequences</taxon>
        <taxon>metagenomes</taxon>
        <taxon>ecological metagenomes</taxon>
    </lineage>
</organism>
<dbReference type="InterPro" id="IPR000253">
    <property type="entry name" value="FHA_dom"/>
</dbReference>
<dbReference type="CDD" id="cd00060">
    <property type="entry name" value="FHA"/>
    <property type="match status" value="1"/>
</dbReference>
<dbReference type="Pfam" id="PF00498">
    <property type="entry name" value="FHA"/>
    <property type="match status" value="1"/>
</dbReference>
<dbReference type="InterPro" id="IPR042287">
    <property type="entry name" value="FhaA_N_sf"/>
</dbReference>
<name>A0A3B0TQ61_9ZZZZ</name>
<dbReference type="SMART" id="SM00240">
    <property type="entry name" value="FHA"/>
    <property type="match status" value="1"/>
</dbReference>
<dbReference type="EMBL" id="UOEK01000535">
    <property type="protein sequence ID" value="VAW09216.1"/>
    <property type="molecule type" value="Genomic_DNA"/>
</dbReference>
<evidence type="ECO:0000313" key="2">
    <source>
        <dbReference type="EMBL" id="VAW09216.1"/>
    </source>
</evidence>
<reference evidence="2" key="1">
    <citation type="submission" date="2018-06" db="EMBL/GenBank/DDBJ databases">
        <authorList>
            <person name="Zhirakovskaya E."/>
        </authorList>
    </citation>
    <scope>NUCLEOTIDE SEQUENCE</scope>
</reference>